<feature type="region of interest" description="Disordered" evidence="1">
    <location>
        <begin position="113"/>
        <end position="133"/>
    </location>
</feature>
<name>F4RBJ1_MELLP</name>
<organism evidence="3">
    <name type="scientific">Melampsora larici-populina (strain 98AG31 / pathotype 3-4-7)</name>
    <name type="common">Poplar leaf rust fungus</name>
    <dbReference type="NCBI Taxonomy" id="747676"/>
    <lineage>
        <taxon>Eukaryota</taxon>
        <taxon>Fungi</taxon>
        <taxon>Dikarya</taxon>
        <taxon>Basidiomycota</taxon>
        <taxon>Pucciniomycotina</taxon>
        <taxon>Pucciniomycetes</taxon>
        <taxon>Pucciniales</taxon>
        <taxon>Melampsoraceae</taxon>
        <taxon>Melampsora</taxon>
    </lineage>
</organism>
<gene>
    <name evidence="2" type="ORF">MELLADRAFT_60534</name>
</gene>
<dbReference type="KEGG" id="mlr:MELLADRAFT_60534"/>
<dbReference type="AlphaFoldDB" id="F4RBJ1"/>
<proteinExistence type="predicted"/>
<evidence type="ECO:0000313" key="2">
    <source>
        <dbReference type="EMBL" id="EGG10351.1"/>
    </source>
</evidence>
<sequence>MSLFASDMPQFQMKKRKLMDLEAQAMQEAKTNIKNYKSPYIDPEVIFPTAAQTHSKMKLTPKIISAGELRLMSNNLQKFQRDLEPLTHLSERLLLSGILQPGDIHSIISRFSGVQSKPGQSNSRSKMKSNLPLKSKTELNSGSIAKQLDLYFKQSKLDKKVEDREEFIKILTVFMEHYVAFKGCIEILLRSAENRTTDEAQDHKGWSSDTSESDSSEQIYKMLVPNLK</sequence>
<dbReference type="EMBL" id="GL883095">
    <property type="protein sequence ID" value="EGG10351.1"/>
    <property type="molecule type" value="Genomic_DNA"/>
</dbReference>
<dbReference type="GeneID" id="18929558"/>
<protein>
    <submittedName>
        <fullName evidence="2">Uncharacterized protein</fullName>
    </submittedName>
</protein>
<evidence type="ECO:0000256" key="1">
    <source>
        <dbReference type="SAM" id="MobiDB-lite"/>
    </source>
</evidence>
<dbReference type="HOGENOM" id="CLU_080489_0_0_1"/>
<feature type="compositionally biased region" description="Polar residues" evidence="1">
    <location>
        <begin position="113"/>
        <end position="124"/>
    </location>
</feature>
<dbReference type="RefSeq" id="XP_007406652.1">
    <property type="nucleotide sequence ID" value="XM_007406590.1"/>
</dbReference>
<keyword evidence="3" id="KW-1185">Reference proteome</keyword>
<accession>F4RBJ1</accession>
<dbReference type="VEuPathDB" id="FungiDB:MELLADRAFT_60534"/>
<feature type="region of interest" description="Disordered" evidence="1">
    <location>
        <begin position="198"/>
        <end position="218"/>
    </location>
</feature>
<dbReference type="InParanoid" id="F4RBJ1"/>
<reference evidence="3" key="1">
    <citation type="journal article" date="2011" name="Proc. Natl. Acad. Sci. U.S.A.">
        <title>Obligate biotrophy features unraveled by the genomic analysis of rust fungi.</title>
        <authorList>
            <person name="Duplessis S."/>
            <person name="Cuomo C.A."/>
            <person name="Lin Y.-C."/>
            <person name="Aerts A."/>
            <person name="Tisserant E."/>
            <person name="Veneault-Fourrey C."/>
            <person name="Joly D.L."/>
            <person name="Hacquard S."/>
            <person name="Amselem J."/>
            <person name="Cantarel B.L."/>
            <person name="Chiu R."/>
            <person name="Coutinho P.M."/>
            <person name="Feau N."/>
            <person name="Field M."/>
            <person name="Frey P."/>
            <person name="Gelhaye E."/>
            <person name="Goldberg J."/>
            <person name="Grabherr M.G."/>
            <person name="Kodira C.D."/>
            <person name="Kohler A."/>
            <person name="Kuees U."/>
            <person name="Lindquist E.A."/>
            <person name="Lucas S.M."/>
            <person name="Mago R."/>
            <person name="Mauceli E."/>
            <person name="Morin E."/>
            <person name="Murat C."/>
            <person name="Pangilinan J.L."/>
            <person name="Park R."/>
            <person name="Pearson M."/>
            <person name="Quesneville H."/>
            <person name="Rouhier N."/>
            <person name="Sakthikumar S."/>
            <person name="Salamov A.A."/>
            <person name="Schmutz J."/>
            <person name="Selles B."/>
            <person name="Shapiro H."/>
            <person name="Tanguay P."/>
            <person name="Tuskan G.A."/>
            <person name="Henrissat B."/>
            <person name="Van de Peer Y."/>
            <person name="Rouze P."/>
            <person name="Ellis J.G."/>
            <person name="Dodds P.N."/>
            <person name="Schein J.E."/>
            <person name="Zhong S."/>
            <person name="Hamelin R.C."/>
            <person name="Grigoriev I.V."/>
            <person name="Szabo L.J."/>
            <person name="Martin F."/>
        </authorList>
    </citation>
    <scope>NUCLEOTIDE SEQUENCE [LARGE SCALE GENOMIC DNA]</scope>
    <source>
        <strain evidence="3">98AG31 / pathotype 3-4-7</strain>
    </source>
</reference>
<evidence type="ECO:0000313" key="3">
    <source>
        <dbReference type="Proteomes" id="UP000001072"/>
    </source>
</evidence>
<dbReference type="Proteomes" id="UP000001072">
    <property type="component" value="Unassembled WGS sequence"/>
</dbReference>